<keyword evidence="2" id="KW-1185">Reference proteome</keyword>
<organism evidence="1 2">
    <name type="scientific">Melia azedarach</name>
    <name type="common">Chinaberry tree</name>
    <dbReference type="NCBI Taxonomy" id="155640"/>
    <lineage>
        <taxon>Eukaryota</taxon>
        <taxon>Viridiplantae</taxon>
        <taxon>Streptophyta</taxon>
        <taxon>Embryophyta</taxon>
        <taxon>Tracheophyta</taxon>
        <taxon>Spermatophyta</taxon>
        <taxon>Magnoliopsida</taxon>
        <taxon>eudicotyledons</taxon>
        <taxon>Gunneridae</taxon>
        <taxon>Pentapetalae</taxon>
        <taxon>rosids</taxon>
        <taxon>malvids</taxon>
        <taxon>Sapindales</taxon>
        <taxon>Meliaceae</taxon>
        <taxon>Melia</taxon>
    </lineage>
</organism>
<gene>
    <name evidence="1" type="ORF">OWV82_001171</name>
</gene>
<accession>A0ACC1YWW7</accession>
<comment type="caution">
    <text evidence="1">The sequence shown here is derived from an EMBL/GenBank/DDBJ whole genome shotgun (WGS) entry which is preliminary data.</text>
</comment>
<reference evidence="1 2" key="1">
    <citation type="journal article" date="2023" name="Science">
        <title>Complex scaffold remodeling in plant triterpene biosynthesis.</title>
        <authorList>
            <person name="De La Pena R."/>
            <person name="Hodgson H."/>
            <person name="Liu J.C."/>
            <person name="Stephenson M.J."/>
            <person name="Martin A.C."/>
            <person name="Owen C."/>
            <person name="Harkess A."/>
            <person name="Leebens-Mack J."/>
            <person name="Jimenez L.E."/>
            <person name="Osbourn A."/>
            <person name="Sattely E.S."/>
        </authorList>
    </citation>
    <scope>NUCLEOTIDE SEQUENCE [LARGE SCALE GENOMIC DNA]</scope>
    <source>
        <strain evidence="2">cv. JPN11</strain>
        <tissue evidence="1">Leaf</tissue>
    </source>
</reference>
<dbReference type="Proteomes" id="UP001164539">
    <property type="component" value="Chromosome 1"/>
</dbReference>
<protein>
    <submittedName>
        <fullName evidence="1">Membrane-associated kinase regulator-like protein</fullName>
    </submittedName>
</protein>
<evidence type="ECO:0000313" key="1">
    <source>
        <dbReference type="EMBL" id="KAJ4728195.1"/>
    </source>
</evidence>
<name>A0ACC1YWW7_MELAZ</name>
<proteinExistence type="predicted"/>
<dbReference type="EMBL" id="CM051394">
    <property type="protein sequence ID" value="KAJ4728195.1"/>
    <property type="molecule type" value="Genomic_DNA"/>
</dbReference>
<sequence length="217" mass="24560">METSRPLAIDSFSYSWLSNVKPPLDGIEESLRESLDSAHEAISKEMACMTVKSKRFVPEAQNFNFDIPISPSPAALLHADELFSDGLVKPVFVNPSNIEASSCTSDLSNSYSFSSRNFAVTASQHHSYVLKKWKKSSKKIMQKCIGYVRPRCYRVGSSRKSNRVDDIDRRVREAKSWSNSPETFLQQNTTHRVSESCSDIENSIYEAVLHCKRPIEK</sequence>
<evidence type="ECO:0000313" key="2">
    <source>
        <dbReference type="Proteomes" id="UP001164539"/>
    </source>
</evidence>